<dbReference type="EMBL" id="MU827788">
    <property type="protein sequence ID" value="KAJ7331694.1"/>
    <property type="molecule type" value="Genomic_DNA"/>
</dbReference>
<comment type="caution">
    <text evidence="8">The sequence shown here is derived from an EMBL/GenBank/DDBJ whole genome shotgun (WGS) entry which is preliminary data.</text>
</comment>
<dbReference type="Proteomes" id="UP001163046">
    <property type="component" value="Unassembled WGS sequence"/>
</dbReference>
<evidence type="ECO:0000256" key="1">
    <source>
        <dbReference type="ARBA" id="ARBA00004141"/>
    </source>
</evidence>
<dbReference type="PANTHER" id="PTHR45902:SF4">
    <property type="entry name" value="G-PROTEIN COUPLED RECEPTORS FAMILY 2 PROFILE 2 DOMAIN-CONTAINING PROTEIN"/>
    <property type="match status" value="1"/>
</dbReference>
<gene>
    <name evidence="8" type="ORF">OS493_019288</name>
</gene>
<feature type="domain" description="G-protein coupled receptors family 2 profile 2" evidence="7">
    <location>
        <begin position="202"/>
        <end position="394"/>
    </location>
</feature>
<dbReference type="PANTHER" id="PTHR45902">
    <property type="entry name" value="LATROPHILIN RECEPTOR-LIKE PROTEIN A"/>
    <property type="match status" value="1"/>
</dbReference>
<dbReference type="InterPro" id="IPR053231">
    <property type="entry name" value="GPCR_LN-TM7"/>
</dbReference>
<sequence>MPRHLAHTSTVCHGTRENSSTVCHDAGTIPPWHTTSPGRTSQWYTSQAPYTYPLTQHKTSLIQTPTTPIVSQQPPPPPLSILFDFSSNKMSIQGTTTKIKVVEQKSCQEGFVYDPFVGTCREAFRKVILNTNSSINSTNSTSDVIMLNCSVIQLNSSDTVLYPNGTLWVPLYATQYNITDYFMNGSYVYLCTDFVGFRNIQVLCTGIAILLHYFLLCSFAWMTIMAFDVAKTFVFRDNDVRSKQAKKRRKTLLKYCVCAWGLPAIVVLTCFTLDYTDTVKIGYGRGGFCWVQNGTALLVIVGVPVALVILFNFVALTWTVISIYKVRKVTNKLADQRSHSSLALLYIKLTCVLGLTWVFGFLNSIVKADVTAYIFVAVNSLQGFFICLTFIAKKRTVVLLRGARKKHHHESGTSNNTLDTKL</sequence>
<keyword evidence="4 6" id="KW-0472">Membrane</keyword>
<reference evidence="8" key="1">
    <citation type="submission" date="2023-01" db="EMBL/GenBank/DDBJ databases">
        <title>Genome assembly of the deep-sea coral Lophelia pertusa.</title>
        <authorList>
            <person name="Herrera S."/>
            <person name="Cordes E."/>
        </authorList>
    </citation>
    <scope>NUCLEOTIDE SEQUENCE</scope>
    <source>
        <strain evidence="8">USNM1676648</strain>
        <tissue evidence="8">Polyp</tissue>
    </source>
</reference>
<keyword evidence="2 6" id="KW-0812">Transmembrane</keyword>
<dbReference type="GO" id="GO:0007166">
    <property type="term" value="P:cell surface receptor signaling pathway"/>
    <property type="evidence" value="ECO:0007669"/>
    <property type="project" value="InterPro"/>
</dbReference>
<dbReference type="Gene3D" id="1.20.1070.10">
    <property type="entry name" value="Rhodopsin 7-helix transmembrane proteins"/>
    <property type="match status" value="1"/>
</dbReference>
<dbReference type="OrthoDB" id="5990469at2759"/>
<keyword evidence="3 6" id="KW-1133">Transmembrane helix</keyword>
<evidence type="ECO:0000313" key="8">
    <source>
        <dbReference type="EMBL" id="KAJ7331694.1"/>
    </source>
</evidence>
<feature type="transmembrane region" description="Helical" evidence="6">
    <location>
        <begin position="295"/>
        <end position="321"/>
    </location>
</feature>
<dbReference type="GO" id="GO:0004930">
    <property type="term" value="F:G protein-coupled receptor activity"/>
    <property type="evidence" value="ECO:0007669"/>
    <property type="project" value="InterPro"/>
</dbReference>
<dbReference type="GO" id="GO:0016020">
    <property type="term" value="C:membrane"/>
    <property type="evidence" value="ECO:0007669"/>
    <property type="project" value="UniProtKB-SubCell"/>
</dbReference>
<feature type="compositionally biased region" description="Polar residues" evidence="5">
    <location>
        <begin position="7"/>
        <end position="20"/>
    </location>
</feature>
<dbReference type="PROSITE" id="PS50261">
    <property type="entry name" value="G_PROTEIN_RECEP_F2_4"/>
    <property type="match status" value="1"/>
</dbReference>
<organism evidence="8 9">
    <name type="scientific">Desmophyllum pertusum</name>
    <dbReference type="NCBI Taxonomy" id="174260"/>
    <lineage>
        <taxon>Eukaryota</taxon>
        <taxon>Metazoa</taxon>
        <taxon>Cnidaria</taxon>
        <taxon>Anthozoa</taxon>
        <taxon>Hexacorallia</taxon>
        <taxon>Scleractinia</taxon>
        <taxon>Caryophylliina</taxon>
        <taxon>Caryophylliidae</taxon>
        <taxon>Desmophyllum</taxon>
    </lineage>
</organism>
<evidence type="ECO:0000259" key="7">
    <source>
        <dbReference type="PROSITE" id="PS50261"/>
    </source>
</evidence>
<evidence type="ECO:0000256" key="2">
    <source>
        <dbReference type="ARBA" id="ARBA00022692"/>
    </source>
</evidence>
<feature type="region of interest" description="Disordered" evidence="5">
    <location>
        <begin position="1"/>
        <end position="20"/>
    </location>
</feature>
<proteinExistence type="predicted"/>
<evidence type="ECO:0000256" key="6">
    <source>
        <dbReference type="SAM" id="Phobius"/>
    </source>
</evidence>
<accession>A0A9W9YC27</accession>
<dbReference type="InterPro" id="IPR000832">
    <property type="entry name" value="GPCR_2_secretin-like"/>
</dbReference>
<protein>
    <recommendedName>
        <fullName evidence="7">G-protein coupled receptors family 2 profile 2 domain-containing protein</fullName>
    </recommendedName>
</protein>
<evidence type="ECO:0000256" key="5">
    <source>
        <dbReference type="SAM" id="MobiDB-lite"/>
    </source>
</evidence>
<feature type="transmembrane region" description="Helical" evidence="6">
    <location>
        <begin position="251"/>
        <end position="275"/>
    </location>
</feature>
<dbReference type="AlphaFoldDB" id="A0A9W9YC27"/>
<evidence type="ECO:0000313" key="9">
    <source>
        <dbReference type="Proteomes" id="UP001163046"/>
    </source>
</evidence>
<dbReference type="InterPro" id="IPR017981">
    <property type="entry name" value="GPCR_2-like_7TM"/>
</dbReference>
<evidence type="ECO:0000256" key="4">
    <source>
        <dbReference type="ARBA" id="ARBA00023136"/>
    </source>
</evidence>
<dbReference type="Pfam" id="PF00002">
    <property type="entry name" value="7tm_2"/>
    <property type="match status" value="1"/>
</dbReference>
<dbReference type="CDD" id="cd13952">
    <property type="entry name" value="7tm_classB"/>
    <property type="match status" value="1"/>
</dbReference>
<feature type="transmembrane region" description="Helical" evidence="6">
    <location>
        <begin position="342"/>
        <end position="366"/>
    </location>
</feature>
<name>A0A9W9YC27_9CNID</name>
<feature type="transmembrane region" description="Helical" evidence="6">
    <location>
        <begin position="207"/>
        <end position="230"/>
    </location>
</feature>
<keyword evidence="9" id="KW-1185">Reference proteome</keyword>
<feature type="transmembrane region" description="Helical" evidence="6">
    <location>
        <begin position="372"/>
        <end position="392"/>
    </location>
</feature>
<comment type="subcellular location">
    <subcellularLocation>
        <location evidence="1">Membrane</location>
        <topology evidence="1">Multi-pass membrane protein</topology>
    </subcellularLocation>
</comment>
<evidence type="ECO:0000256" key="3">
    <source>
        <dbReference type="ARBA" id="ARBA00022989"/>
    </source>
</evidence>